<dbReference type="AlphaFoldDB" id="A0A518D7M2"/>
<dbReference type="KEGG" id="pnd:Pla175_08460"/>
<sequence>MAALRQYQLISVDEYLAGELTSDVKHEYLGGHVYAMAGARNAHNLIAGNFFLALGVRLRSKPCQPFNSDTKVKIYTPTQTRFYYPDGMVVCSPNPQHDSHQDQPVVVAEVLSKSSRRTDEGEKLDYYRMIPSLRVYLVIEQEEPRVVAHRRVDQGFAREEHLGLDAVIPLPEIAAELPLAELYQRVEFSPEPDDDPR</sequence>
<dbReference type="Pfam" id="PF05685">
    <property type="entry name" value="Uma2"/>
    <property type="match status" value="1"/>
</dbReference>
<feature type="domain" description="Putative restriction endonuclease" evidence="1">
    <location>
        <begin position="13"/>
        <end position="175"/>
    </location>
</feature>
<dbReference type="CDD" id="cd06260">
    <property type="entry name" value="DUF820-like"/>
    <property type="match status" value="1"/>
</dbReference>
<evidence type="ECO:0000313" key="3">
    <source>
        <dbReference type="Proteomes" id="UP000317429"/>
    </source>
</evidence>
<dbReference type="Proteomes" id="UP000317429">
    <property type="component" value="Chromosome"/>
</dbReference>
<dbReference type="InterPro" id="IPR011335">
    <property type="entry name" value="Restrct_endonuc-II-like"/>
</dbReference>
<dbReference type="EMBL" id="CP036291">
    <property type="protein sequence ID" value="QDU87484.1"/>
    <property type="molecule type" value="Genomic_DNA"/>
</dbReference>
<dbReference type="OrthoDB" id="9808428at2"/>
<accession>A0A518D7M2</accession>
<reference evidence="2 3" key="1">
    <citation type="submission" date="2019-02" db="EMBL/GenBank/DDBJ databases">
        <title>Deep-cultivation of Planctomycetes and their phenomic and genomic characterization uncovers novel biology.</title>
        <authorList>
            <person name="Wiegand S."/>
            <person name="Jogler M."/>
            <person name="Boedeker C."/>
            <person name="Pinto D."/>
            <person name="Vollmers J."/>
            <person name="Rivas-Marin E."/>
            <person name="Kohn T."/>
            <person name="Peeters S.H."/>
            <person name="Heuer A."/>
            <person name="Rast P."/>
            <person name="Oberbeckmann S."/>
            <person name="Bunk B."/>
            <person name="Jeske O."/>
            <person name="Meyerdierks A."/>
            <person name="Storesund J.E."/>
            <person name="Kallscheuer N."/>
            <person name="Luecker S."/>
            <person name="Lage O.M."/>
            <person name="Pohl T."/>
            <person name="Merkel B.J."/>
            <person name="Hornburger P."/>
            <person name="Mueller R.-W."/>
            <person name="Bruemmer F."/>
            <person name="Labrenz M."/>
            <person name="Spormann A.M."/>
            <person name="Op den Camp H."/>
            <person name="Overmann J."/>
            <person name="Amann R."/>
            <person name="Jetten M.S.M."/>
            <person name="Mascher T."/>
            <person name="Medema M.H."/>
            <person name="Devos D.P."/>
            <person name="Kaster A.-K."/>
            <person name="Ovreas L."/>
            <person name="Rohde M."/>
            <person name="Galperin M.Y."/>
            <person name="Jogler C."/>
        </authorList>
    </citation>
    <scope>NUCLEOTIDE SEQUENCE [LARGE SCALE GENOMIC DNA]</scope>
    <source>
        <strain evidence="2 3">Pla175</strain>
    </source>
</reference>
<dbReference type="SUPFAM" id="SSF52980">
    <property type="entry name" value="Restriction endonuclease-like"/>
    <property type="match status" value="1"/>
</dbReference>
<gene>
    <name evidence="2" type="ORF">Pla175_08460</name>
</gene>
<dbReference type="InterPro" id="IPR008538">
    <property type="entry name" value="Uma2"/>
</dbReference>
<name>A0A518D7M2_9BACT</name>
<evidence type="ECO:0000313" key="2">
    <source>
        <dbReference type="EMBL" id="QDU87484.1"/>
    </source>
</evidence>
<evidence type="ECO:0000259" key="1">
    <source>
        <dbReference type="Pfam" id="PF05685"/>
    </source>
</evidence>
<dbReference type="PANTHER" id="PTHR36558:SF1">
    <property type="entry name" value="RESTRICTION ENDONUCLEASE DOMAIN-CONTAINING PROTEIN-RELATED"/>
    <property type="match status" value="1"/>
</dbReference>
<keyword evidence="3" id="KW-1185">Reference proteome</keyword>
<protein>
    <recommendedName>
        <fullName evidence="1">Putative restriction endonuclease domain-containing protein</fullName>
    </recommendedName>
</protein>
<dbReference type="Gene3D" id="3.90.1570.10">
    <property type="entry name" value="tt1808, chain A"/>
    <property type="match status" value="1"/>
</dbReference>
<proteinExistence type="predicted"/>
<organism evidence="2 3">
    <name type="scientific">Pirellulimonas nuda</name>
    <dbReference type="NCBI Taxonomy" id="2528009"/>
    <lineage>
        <taxon>Bacteria</taxon>
        <taxon>Pseudomonadati</taxon>
        <taxon>Planctomycetota</taxon>
        <taxon>Planctomycetia</taxon>
        <taxon>Pirellulales</taxon>
        <taxon>Lacipirellulaceae</taxon>
        <taxon>Pirellulimonas</taxon>
    </lineage>
</organism>
<dbReference type="RefSeq" id="WP_145281445.1">
    <property type="nucleotide sequence ID" value="NZ_CP036291.1"/>
</dbReference>
<dbReference type="PANTHER" id="PTHR36558">
    <property type="entry name" value="GLR1098 PROTEIN"/>
    <property type="match status" value="1"/>
</dbReference>
<dbReference type="InterPro" id="IPR012296">
    <property type="entry name" value="Nuclease_put_TT1808"/>
</dbReference>